<evidence type="ECO:0000313" key="2">
    <source>
        <dbReference type="EMBL" id="AOZ88928.1"/>
    </source>
</evidence>
<name>A0AAC9NCJ8_9BACI</name>
<dbReference type="CDD" id="cd00761">
    <property type="entry name" value="Glyco_tranf_GTA_type"/>
    <property type="match status" value="1"/>
</dbReference>
<reference evidence="2 4" key="1">
    <citation type="submission" date="2016-10" db="EMBL/GenBank/DDBJ databases">
        <title>Whole genome sequence of hyper active fibrinolysis bacterium Bacillus pumilus strain VV3 isolated from fermented rice.</title>
        <authorList>
            <person name="Mariadas V.A."/>
            <person name="Vijayaraghavan P."/>
            <person name="Dhandapani V."/>
        </authorList>
    </citation>
    <scope>NUCLEOTIDE SEQUENCE [LARGE SCALE GENOMIC DNA]</scope>
    <source>
        <strain evidence="2 4">VV3</strain>
    </source>
</reference>
<feature type="domain" description="Glycosyltransferase 2-like" evidence="1">
    <location>
        <begin position="4"/>
        <end position="163"/>
    </location>
</feature>
<dbReference type="Proteomes" id="UP001527057">
    <property type="component" value="Unassembled WGS sequence"/>
</dbReference>
<evidence type="ECO:0000259" key="1">
    <source>
        <dbReference type="Pfam" id="PF00535"/>
    </source>
</evidence>
<reference evidence="3 5" key="2">
    <citation type="submission" date="2022-05" db="EMBL/GenBank/DDBJ databases">
        <title>Genome Sequencing of Bee-Associated Microbes.</title>
        <authorList>
            <person name="Dunlap C."/>
        </authorList>
    </citation>
    <scope>NUCLEOTIDE SEQUENCE [LARGE SCALE GENOMIC DNA]</scope>
    <source>
        <strain evidence="3 5">CBP-1093</strain>
    </source>
</reference>
<dbReference type="PANTHER" id="PTHR43685">
    <property type="entry name" value="GLYCOSYLTRANSFERASE"/>
    <property type="match status" value="1"/>
</dbReference>
<dbReference type="Proteomes" id="UP000177709">
    <property type="component" value="Chromosome"/>
</dbReference>
<dbReference type="AlphaFoldDB" id="A0AAC9NCJ8"/>
<dbReference type="EMBL" id="JAMDMH010000009">
    <property type="protein sequence ID" value="MCY9575140.1"/>
    <property type="molecule type" value="Genomic_DNA"/>
</dbReference>
<evidence type="ECO:0000313" key="5">
    <source>
        <dbReference type="Proteomes" id="UP001527057"/>
    </source>
</evidence>
<dbReference type="InterPro" id="IPR029044">
    <property type="entry name" value="Nucleotide-diphossugar_trans"/>
</dbReference>
<keyword evidence="5" id="KW-1185">Reference proteome</keyword>
<proteinExistence type="predicted"/>
<evidence type="ECO:0000313" key="3">
    <source>
        <dbReference type="EMBL" id="MCY9575140.1"/>
    </source>
</evidence>
<sequence>MKISLLIVTHNRLGALCELLESISRQSVQPFEIVVVNDAGERVDVIQELYPELPIRLIHLDENVQHVNARNVGVRELTGDVIMLSDDDDYFTPCHIERMSKALEDADFVFSDAEIVSFEERGATRFPVSRRLFAYTADIEDMRVFSTYVPSGSMYKRRIHDEIGYFDPAMHHYWDWDFFLRVTQHARVKRVPVASVIYAFFDGGGNQSSDLGETRKNYLDDLSEKHQLGDLPTANFAVLLEEPAMKKRESESDIVWDGKPMISRLAQLQTEGGELQ</sequence>
<dbReference type="KEGG" id="bxi:BK049_09690"/>
<dbReference type="SUPFAM" id="SSF53448">
    <property type="entry name" value="Nucleotide-diphospho-sugar transferases"/>
    <property type="match status" value="1"/>
</dbReference>
<dbReference type="InterPro" id="IPR050834">
    <property type="entry name" value="Glycosyltransf_2"/>
</dbReference>
<organism evidence="2 4">
    <name type="scientific">Bacillus xiamenensis</name>
    <dbReference type="NCBI Taxonomy" id="1178537"/>
    <lineage>
        <taxon>Bacteria</taxon>
        <taxon>Bacillati</taxon>
        <taxon>Bacillota</taxon>
        <taxon>Bacilli</taxon>
        <taxon>Bacillales</taxon>
        <taxon>Bacillaceae</taxon>
        <taxon>Bacillus</taxon>
    </lineage>
</organism>
<gene>
    <name evidence="2" type="ORF">BK049_09690</name>
    <name evidence="3" type="ORF">M5W27_04685</name>
</gene>
<protein>
    <submittedName>
        <fullName evidence="2">Glycosyltransferase</fullName>
    </submittedName>
</protein>
<dbReference type="InterPro" id="IPR001173">
    <property type="entry name" value="Glyco_trans_2-like"/>
</dbReference>
<dbReference type="Gene3D" id="3.90.550.10">
    <property type="entry name" value="Spore Coat Polysaccharide Biosynthesis Protein SpsA, Chain A"/>
    <property type="match status" value="1"/>
</dbReference>
<dbReference type="RefSeq" id="WP_008360978.1">
    <property type="nucleotide sequence ID" value="NZ_AMSH01000063.1"/>
</dbReference>
<dbReference type="Pfam" id="PF00535">
    <property type="entry name" value="Glycos_transf_2"/>
    <property type="match status" value="1"/>
</dbReference>
<accession>A0AAC9NCJ8</accession>
<dbReference type="EMBL" id="CP017786">
    <property type="protein sequence ID" value="AOZ88928.1"/>
    <property type="molecule type" value="Genomic_DNA"/>
</dbReference>
<dbReference type="PANTHER" id="PTHR43685:SF2">
    <property type="entry name" value="GLYCOSYLTRANSFERASE 2-LIKE DOMAIN-CONTAINING PROTEIN"/>
    <property type="match status" value="1"/>
</dbReference>
<evidence type="ECO:0000313" key="4">
    <source>
        <dbReference type="Proteomes" id="UP000177709"/>
    </source>
</evidence>